<evidence type="ECO:0000259" key="4">
    <source>
        <dbReference type="PROSITE" id="PS01124"/>
    </source>
</evidence>
<dbReference type="InterPro" id="IPR032687">
    <property type="entry name" value="AraC-type_N"/>
</dbReference>
<accession>A0A8J3VHC9</accession>
<dbReference type="SUPFAM" id="SSF46689">
    <property type="entry name" value="Homeodomain-like"/>
    <property type="match status" value="1"/>
</dbReference>
<keyword evidence="1" id="KW-0805">Transcription regulation</keyword>
<dbReference type="AlphaFoldDB" id="A0A8J3VHC9"/>
<dbReference type="EMBL" id="BONY01000024">
    <property type="protein sequence ID" value="GIH06117.1"/>
    <property type="molecule type" value="Genomic_DNA"/>
</dbReference>
<evidence type="ECO:0000256" key="1">
    <source>
        <dbReference type="ARBA" id="ARBA00023015"/>
    </source>
</evidence>
<dbReference type="InterPro" id="IPR009057">
    <property type="entry name" value="Homeodomain-like_sf"/>
</dbReference>
<dbReference type="Pfam" id="PF12625">
    <property type="entry name" value="Arabinose_bd"/>
    <property type="match status" value="1"/>
</dbReference>
<dbReference type="GO" id="GO:0003700">
    <property type="term" value="F:DNA-binding transcription factor activity"/>
    <property type="evidence" value="ECO:0007669"/>
    <property type="project" value="InterPro"/>
</dbReference>
<dbReference type="PRINTS" id="PR00032">
    <property type="entry name" value="HTHARAC"/>
</dbReference>
<organism evidence="5 6">
    <name type="scientific">Rhizocola hellebori</name>
    <dbReference type="NCBI Taxonomy" id="1392758"/>
    <lineage>
        <taxon>Bacteria</taxon>
        <taxon>Bacillati</taxon>
        <taxon>Actinomycetota</taxon>
        <taxon>Actinomycetes</taxon>
        <taxon>Micromonosporales</taxon>
        <taxon>Micromonosporaceae</taxon>
        <taxon>Rhizocola</taxon>
    </lineage>
</organism>
<sequence length="337" mass="37299">MRPSLRYATLSGYLELTQALELDPGALMGTIGLDPADLAAPDKWVPAVSVARLLELSARASGLEDFGLRLAEFRRLSTLGPLSLVLRDEPSLRNAIDLLMRYEHSYNEALRIRMAEVNGLATVRMWLEFGEPAPSRQAEELAVAALHAIIREFLGPTWQPLSVCFSHSAPARMQTHTALLGPRIQFGHSFTGLIMYAKDLDAPNVHSDPTARARTDETLRSLGTPKGVTTSGRVRDLVEVLLPTGRCAADEVARAIGVDRRTLHRHLADNGETFTSIVDATRAGLAERYLSNDRYRLTEISELLGFAAPSAFSRWFRHRFGDSPSQWRTRRAYLPGA</sequence>
<name>A0A8J3VHC9_9ACTN</name>
<gene>
    <name evidence="5" type="ORF">Rhe02_41840</name>
</gene>
<evidence type="ECO:0000313" key="6">
    <source>
        <dbReference type="Proteomes" id="UP000612899"/>
    </source>
</evidence>
<comment type="caution">
    <text evidence="5">The sequence shown here is derived from an EMBL/GenBank/DDBJ whole genome shotgun (WGS) entry which is preliminary data.</text>
</comment>
<dbReference type="PANTHER" id="PTHR47894:SF4">
    <property type="entry name" value="HTH-TYPE TRANSCRIPTIONAL REGULATOR GADX"/>
    <property type="match status" value="1"/>
</dbReference>
<dbReference type="Gene3D" id="1.10.10.60">
    <property type="entry name" value="Homeodomain-like"/>
    <property type="match status" value="1"/>
</dbReference>
<dbReference type="PROSITE" id="PS01124">
    <property type="entry name" value="HTH_ARAC_FAMILY_2"/>
    <property type="match status" value="1"/>
</dbReference>
<dbReference type="SMART" id="SM00342">
    <property type="entry name" value="HTH_ARAC"/>
    <property type="match status" value="1"/>
</dbReference>
<dbReference type="PROSITE" id="PS00041">
    <property type="entry name" value="HTH_ARAC_FAMILY_1"/>
    <property type="match status" value="1"/>
</dbReference>
<feature type="domain" description="HTH araC/xylS-type" evidence="4">
    <location>
        <begin position="232"/>
        <end position="330"/>
    </location>
</feature>
<keyword evidence="2" id="KW-0238">DNA-binding</keyword>
<dbReference type="Pfam" id="PF12833">
    <property type="entry name" value="HTH_18"/>
    <property type="match status" value="1"/>
</dbReference>
<dbReference type="PANTHER" id="PTHR47894">
    <property type="entry name" value="HTH-TYPE TRANSCRIPTIONAL REGULATOR GADX"/>
    <property type="match status" value="1"/>
</dbReference>
<evidence type="ECO:0000256" key="3">
    <source>
        <dbReference type="ARBA" id="ARBA00023163"/>
    </source>
</evidence>
<dbReference type="InterPro" id="IPR020449">
    <property type="entry name" value="Tscrpt_reg_AraC-type_HTH"/>
</dbReference>
<dbReference type="InterPro" id="IPR018062">
    <property type="entry name" value="HTH_AraC-typ_CS"/>
</dbReference>
<protein>
    <submittedName>
        <fullName evidence="5">Putative transcriptional regulatory, AraC family protein</fullName>
    </submittedName>
</protein>
<keyword evidence="3" id="KW-0804">Transcription</keyword>
<evidence type="ECO:0000313" key="5">
    <source>
        <dbReference type="EMBL" id="GIH06117.1"/>
    </source>
</evidence>
<dbReference type="GO" id="GO:0005829">
    <property type="term" value="C:cytosol"/>
    <property type="evidence" value="ECO:0007669"/>
    <property type="project" value="TreeGrafter"/>
</dbReference>
<proteinExistence type="predicted"/>
<dbReference type="Proteomes" id="UP000612899">
    <property type="component" value="Unassembled WGS sequence"/>
</dbReference>
<evidence type="ECO:0000256" key="2">
    <source>
        <dbReference type="ARBA" id="ARBA00023125"/>
    </source>
</evidence>
<dbReference type="RefSeq" id="WP_203909942.1">
    <property type="nucleotide sequence ID" value="NZ_BONY01000024.1"/>
</dbReference>
<dbReference type="InterPro" id="IPR018060">
    <property type="entry name" value="HTH_AraC"/>
</dbReference>
<reference evidence="5" key="1">
    <citation type="submission" date="2021-01" db="EMBL/GenBank/DDBJ databases">
        <title>Whole genome shotgun sequence of Rhizocola hellebori NBRC 109834.</title>
        <authorList>
            <person name="Komaki H."/>
            <person name="Tamura T."/>
        </authorList>
    </citation>
    <scope>NUCLEOTIDE SEQUENCE</scope>
    <source>
        <strain evidence="5">NBRC 109834</strain>
    </source>
</reference>
<keyword evidence="6" id="KW-1185">Reference proteome</keyword>
<dbReference type="GO" id="GO:0000976">
    <property type="term" value="F:transcription cis-regulatory region binding"/>
    <property type="evidence" value="ECO:0007669"/>
    <property type="project" value="TreeGrafter"/>
</dbReference>